<feature type="compositionally biased region" description="Basic and acidic residues" evidence="1">
    <location>
        <begin position="33"/>
        <end position="42"/>
    </location>
</feature>
<dbReference type="InterPro" id="IPR038468">
    <property type="entry name" value="MmpS_C"/>
</dbReference>
<dbReference type="Gene3D" id="2.60.40.2880">
    <property type="entry name" value="MmpS1-5, C-terminal soluble domain"/>
    <property type="match status" value="1"/>
</dbReference>
<comment type="caution">
    <text evidence="2">The sequence shown here is derived from an EMBL/GenBank/DDBJ whole genome shotgun (WGS) entry which is preliminary data.</text>
</comment>
<feature type="compositionally biased region" description="Low complexity" evidence="1">
    <location>
        <begin position="19"/>
        <end position="28"/>
    </location>
</feature>
<gene>
    <name evidence="2" type="ORF">GCM10023196_069630</name>
</gene>
<accession>A0ABP8ULX7</accession>
<reference evidence="3" key="1">
    <citation type="journal article" date="2019" name="Int. J. Syst. Evol. Microbiol.">
        <title>The Global Catalogue of Microorganisms (GCM) 10K type strain sequencing project: providing services to taxonomists for standard genome sequencing and annotation.</title>
        <authorList>
            <consortium name="The Broad Institute Genomics Platform"/>
            <consortium name="The Broad Institute Genome Sequencing Center for Infectious Disease"/>
            <person name="Wu L."/>
            <person name="Ma J."/>
        </authorList>
    </citation>
    <scope>NUCLEOTIDE SEQUENCE [LARGE SCALE GENOMIC DNA]</scope>
    <source>
        <strain evidence="3">JCM 17939</strain>
    </source>
</reference>
<organism evidence="2 3">
    <name type="scientific">Actinoallomurus vinaceus</name>
    <dbReference type="NCBI Taxonomy" id="1080074"/>
    <lineage>
        <taxon>Bacteria</taxon>
        <taxon>Bacillati</taxon>
        <taxon>Actinomycetota</taxon>
        <taxon>Actinomycetes</taxon>
        <taxon>Streptosporangiales</taxon>
        <taxon>Thermomonosporaceae</taxon>
        <taxon>Actinoallomurus</taxon>
    </lineage>
</organism>
<protein>
    <recommendedName>
        <fullName evidence="4">MmpS family membrane protein</fullName>
    </recommendedName>
</protein>
<evidence type="ECO:0000313" key="2">
    <source>
        <dbReference type="EMBL" id="GAA4633161.1"/>
    </source>
</evidence>
<proteinExistence type="predicted"/>
<sequence>MLASATACGGGSKAKDDTASASPSEKAAGSGGEAKKSGEPKSKPAGGAHAVVLEVLGSGELPGIYYHASSNGTATNAKLPWKKTVNVKGGLLAVLANAPSQQKVTCQITVDGSVVVKKTGEVAQCRYTLKK</sequence>
<evidence type="ECO:0008006" key="4">
    <source>
        <dbReference type="Google" id="ProtNLM"/>
    </source>
</evidence>
<evidence type="ECO:0000256" key="1">
    <source>
        <dbReference type="SAM" id="MobiDB-lite"/>
    </source>
</evidence>
<name>A0ABP8ULX7_9ACTN</name>
<evidence type="ECO:0000313" key="3">
    <source>
        <dbReference type="Proteomes" id="UP001501442"/>
    </source>
</evidence>
<dbReference type="EMBL" id="BAABHK010000011">
    <property type="protein sequence ID" value="GAA4633161.1"/>
    <property type="molecule type" value="Genomic_DNA"/>
</dbReference>
<dbReference type="Proteomes" id="UP001501442">
    <property type="component" value="Unassembled WGS sequence"/>
</dbReference>
<feature type="region of interest" description="Disordered" evidence="1">
    <location>
        <begin position="1"/>
        <end position="46"/>
    </location>
</feature>
<keyword evidence="3" id="KW-1185">Reference proteome</keyword>